<protein>
    <recommendedName>
        <fullName evidence="1">Fungal lipase-type domain-containing protein</fullName>
    </recommendedName>
</protein>
<dbReference type="AlphaFoldDB" id="M4Z8M9"/>
<dbReference type="PANTHER" id="PTHR45856">
    <property type="entry name" value="ALPHA/BETA-HYDROLASES SUPERFAMILY PROTEIN"/>
    <property type="match status" value="1"/>
</dbReference>
<dbReference type="InterPro" id="IPR029058">
    <property type="entry name" value="AB_hydrolase_fold"/>
</dbReference>
<evidence type="ECO:0000313" key="2">
    <source>
        <dbReference type="EMBL" id="BAM90018.1"/>
    </source>
</evidence>
<name>M4Z8M9_9BRAD</name>
<dbReference type="PANTHER" id="PTHR45856:SF24">
    <property type="entry name" value="FUNGAL LIPASE-LIKE DOMAIN-CONTAINING PROTEIN"/>
    <property type="match status" value="1"/>
</dbReference>
<sequence length="328" mass="34562">MALNKVAAAYLSYFAYIDDALDTVQPGDFITLLKSVPSGAANGPWSLAWGPAVNNGVLAYVAQGSDGSYALAFRGTDVDGSVAGAFENVLADADAVFLVPWLYPQQAGAPQQISAGINDALALVIALTDPKTDLSLLDYLRGLAAKQNLQLMVTGHSLGGALAVVATAWLQDQLPKLNASLKFTLWPHTFAAPTMWTAGFATAFAKNFTYYAAVNGNDIVPMGWANLTGILGTYSPPGPVLKDTNYYSIYLPLELLSATIPTYTSIVPSNPDLFTVAPIAEANDSWTAEAGYMHSMQLQYFPHATGTKAPPLPGVTKTGVARPRAVAA</sequence>
<dbReference type="InterPro" id="IPR002921">
    <property type="entry name" value="Fungal_lipase-type"/>
</dbReference>
<dbReference type="RefSeq" id="WP_015667126.1">
    <property type="nucleotide sequence ID" value="NC_020453.1"/>
</dbReference>
<dbReference type="GeneID" id="301817839"/>
<dbReference type="HOGENOM" id="CLU_846413_0_0_5"/>
<dbReference type="Gene3D" id="3.40.50.1820">
    <property type="entry name" value="alpha/beta hydrolase"/>
    <property type="match status" value="1"/>
</dbReference>
<dbReference type="SUPFAM" id="SSF53474">
    <property type="entry name" value="alpha/beta-Hydrolases"/>
    <property type="match status" value="1"/>
</dbReference>
<dbReference type="Pfam" id="PF01764">
    <property type="entry name" value="Lipase_3"/>
    <property type="match status" value="1"/>
</dbReference>
<dbReference type="KEGG" id="aol:S58_40320"/>
<keyword evidence="3" id="KW-1185">Reference proteome</keyword>
<dbReference type="STRING" id="1245469.S58_40320"/>
<gene>
    <name evidence="2" type="ORF">S58_40320</name>
</gene>
<evidence type="ECO:0000259" key="1">
    <source>
        <dbReference type="Pfam" id="PF01764"/>
    </source>
</evidence>
<dbReference type="GO" id="GO:0006629">
    <property type="term" value="P:lipid metabolic process"/>
    <property type="evidence" value="ECO:0007669"/>
    <property type="project" value="InterPro"/>
</dbReference>
<accession>M4Z8M9</accession>
<proteinExistence type="predicted"/>
<dbReference type="PATRIC" id="fig|1245469.3.peg.4120"/>
<evidence type="ECO:0000313" key="3">
    <source>
        <dbReference type="Proteomes" id="UP000011841"/>
    </source>
</evidence>
<dbReference type="eggNOG" id="COG3675">
    <property type="taxonomic scope" value="Bacteria"/>
</dbReference>
<dbReference type="EMBL" id="AP012603">
    <property type="protein sequence ID" value="BAM90018.1"/>
    <property type="molecule type" value="Genomic_DNA"/>
</dbReference>
<feature type="domain" description="Fungal lipase-type" evidence="1">
    <location>
        <begin position="71"/>
        <end position="222"/>
    </location>
</feature>
<reference evidence="2 3" key="1">
    <citation type="journal article" date="2013" name="Appl. Environ. Microbiol.">
        <title>Genome analysis suggests that the soil oligotrophic bacterium Agromonas oligotrophica (Bradyrhizobium oligotrophicum) is a nitrogen-fixing symbiont of Aeschynomene indica.</title>
        <authorList>
            <person name="Okubo T."/>
            <person name="Fukushima S."/>
            <person name="Itakura M."/>
            <person name="Oshima K."/>
            <person name="Longtonglang A."/>
            <person name="Teaumroong N."/>
            <person name="Mitsui H."/>
            <person name="Hattori M."/>
            <person name="Hattori R."/>
            <person name="Hattori T."/>
            <person name="Minamisawa K."/>
        </authorList>
    </citation>
    <scope>NUCLEOTIDE SEQUENCE [LARGE SCALE GENOMIC DNA]</scope>
    <source>
        <strain evidence="2 3">S58</strain>
    </source>
</reference>
<dbReference type="OrthoDB" id="5522031at2"/>
<dbReference type="Proteomes" id="UP000011841">
    <property type="component" value="Chromosome"/>
</dbReference>
<dbReference type="InterPro" id="IPR051218">
    <property type="entry name" value="Sec_MonoDiacylglyc_Lipase"/>
</dbReference>
<organism evidence="2 3">
    <name type="scientific">Bradyrhizobium oligotrophicum S58</name>
    <dbReference type="NCBI Taxonomy" id="1245469"/>
    <lineage>
        <taxon>Bacteria</taxon>
        <taxon>Pseudomonadati</taxon>
        <taxon>Pseudomonadota</taxon>
        <taxon>Alphaproteobacteria</taxon>
        <taxon>Hyphomicrobiales</taxon>
        <taxon>Nitrobacteraceae</taxon>
        <taxon>Bradyrhizobium</taxon>
    </lineage>
</organism>